<evidence type="ECO:0000259" key="4">
    <source>
        <dbReference type="PROSITE" id="PS50853"/>
    </source>
</evidence>
<evidence type="ECO:0000313" key="5">
    <source>
        <dbReference type="EMBL" id="JAA55948.1"/>
    </source>
</evidence>
<dbReference type="InterPro" id="IPR013783">
    <property type="entry name" value="Ig-like_fold"/>
</dbReference>
<dbReference type="EMBL" id="GACK01009086">
    <property type="protein sequence ID" value="JAA55948.1"/>
    <property type="molecule type" value="mRNA"/>
</dbReference>
<organism evidence="5">
    <name type="scientific">Rhipicephalus pulchellus</name>
    <name type="common">Yellow backed tick</name>
    <name type="synonym">Dermacentor pulchellus</name>
    <dbReference type="NCBI Taxonomy" id="72859"/>
    <lineage>
        <taxon>Eukaryota</taxon>
        <taxon>Metazoa</taxon>
        <taxon>Ecdysozoa</taxon>
        <taxon>Arthropoda</taxon>
        <taxon>Chelicerata</taxon>
        <taxon>Arachnida</taxon>
        <taxon>Acari</taxon>
        <taxon>Parasitiformes</taxon>
        <taxon>Ixodida</taxon>
        <taxon>Ixodoidea</taxon>
        <taxon>Ixodidae</taxon>
        <taxon>Rhipicephalinae</taxon>
        <taxon>Rhipicephalus</taxon>
        <taxon>Rhipicephalus</taxon>
    </lineage>
</organism>
<keyword evidence="3" id="KW-0472">Membrane</keyword>
<dbReference type="PANTHER" id="PTHR46708">
    <property type="entry name" value="TENASCIN"/>
    <property type="match status" value="1"/>
</dbReference>
<reference evidence="5" key="1">
    <citation type="submission" date="2012-11" db="EMBL/GenBank/DDBJ databases">
        <authorList>
            <person name="Lucero-Rivera Y.E."/>
            <person name="Tovar-Ramirez D."/>
        </authorList>
    </citation>
    <scope>NUCLEOTIDE SEQUENCE</scope>
    <source>
        <tissue evidence="5">Salivary gland</tissue>
    </source>
</reference>
<feature type="transmembrane region" description="Helical" evidence="3">
    <location>
        <begin position="50"/>
        <end position="71"/>
    </location>
</feature>
<name>L7LYJ1_RHIPC</name>
<keyword evidence="1" id="KW-0677">Repeat</keyword>
<keyword evidence="3" id="KW-0812">Transmembrane</keyword>
<dbReference type="InterPro" id="IPR003961">
    <property type="entry name" value="FN3_dom"/>
</dbReference>
<dbReference type="InterPro" id="IPR050991">
    <property type="entry name" value="ECM_Regulatory_Proteins"/>
</dbReference>
<proteinExistence type="evidence at transcript level"/>
<dbReference type="CDD" id="cd00063">
    <property type="entry name" value="FN3"/>
    <property type="match status" value="2"/>
</dbReference>
<dbReference type="SUPFAM" id="SSF49265">
    <property type="entry name" value="Fibronectin type III"/>
    <property type="match status" value="2"/>
</dbReference>
<evidence type="ECO:0000256" key="3">
    <source>
        <dbReference type="SAM" id="Phobius"/>
    </source>
</evidence>
<protein>
    <recommendedName>
        <fullName evidence="4">Fibronectin type-III domain-containing protein</fullName>
    </recommendedName>
</protein>
<dbReference type="PANTHER" id="PTHR46708:SF2">
    <property type="entry name" value="FIBRONECTIN TYPE-III DOMAIN-CONTAINING PROTEIN"/>
    <property type="match status" value="1"/>
</dbReference>
<feature type="domain" description="Fibronectin type-III" evidence="4">
    <location>
        <begin position="302"/>
        <end position="398"/>
    </location>
</feature>
<dbReference type="Gene3D" id="2.60.40.10">
    <property type="entry name" value="Immunoglobulins"/>
    <property type="match status" value="3"/>
</dbReference>
<keyword evidence="3" id="KW-1133">Transmembrane helix</keyword>
<dbReference type="PROSITE" id="PS50853">
    <property type="entry name" value="FN3"/>
    <property type="match status" value="1"/>
</dbReference>
<dbReference type="Pfam" id="PF00041">
    <property type="entry name" value="fn3"/>
    <property type="match status" value="1"/>
</dbReference>
<dbReference type="SMART" id="SM00060">
    <property type="entry name" value="FN3"/>
    <property type="match status" value="5"/>
</dbReference>
<reference evidence="5" key="2">
    <citation type="journal article" date="2015" name="J. Proteomics">
        <title>Sexual differences in the sialomes of the zebra tick, Rhipicephalus pulchellus.</title>
        <authorList>
            <person name="Tan A.W."/>
            <person name="Francischetti I.M."/>
            <person name="Slovak M."/>
            <person name="Kini R.M."/>
            <person name="Ribeiro J.M."/>
        </authorList>
    </citation>
    <scope>NUCLEOTIDE SEQUENCE</scope>
    <source>
        <tissue evidence="5">Salivary gland</tissue>
    </source>
</reference>
<dbReference type="AlphaFoldDB" id="L7LYJ1"/>
<feature type="region of interest" description="Disordered" evidence="2">
    <location>
        <begin position="173"/>
        <end position="200"/>
    </location>
</feature>
<sequence length="714" mass="79338">MDVEIEDDKPPPYVQYDSSDASIKWVKAGQALCQASRNILGELRCTSVKYLAVALALSLMATLVAFTVLLLQRFELSSKEDHLRSTDLPDVTELRLLAAVDNSIIVSRQRPQAHFDYYLVSIAEDDDLQHSSNQMSTTGSCANCTIIHPDQTRVTFTNLKECATVNITIRVHRNGPPKHTSRGVGLQGIFIPGREPDPPRNITMVPTSTSRTQLQWDHPDKVAAVILAYNVKICRTFGKCTQTDNLDNCTEYMTSEASLTFNSTEDTVYCILVTGKVRCGIDEINTRTAVVEIRTPIVVLPDVTNLRLVSVSPNSFTAAWTKPKVNFDYYWIEVIDVNDGMSLTPGTVGSCVNGSIIHPDQTQVTCSQLQPCSKMNFRVRTHIIGPPAHTSYGVSLYDILIPASVRPEVTNLQLGIADEEIFVLKWERPQACFDYYAIEVIDENTNERIAVTCNNGDVVKPYQTRVTCEQIKMCANVTIRVKTHTGGPPERSSTGATLRHVLLEGKVQPEVTNLQLGAVDADTFSLKWERPKDCFGYYTVEVRDESTNETRAVTCNNGDVIKPDQMTVTCEQIETCANVTIRVRTHTRGRPERSSTGSVLKRVLLQGKAPPEPTNLKLVSAKGGDFTATFQVQPECIENRYHYVGDASKDGRDVLPYRICNLRDLAFNLKELTCTGIEACDKVDLKIWTNGKEEPHSLSLVPAILRSINVRGNC</sequence>
<evidence type="ECO:0000256" key="1">
    <source>
        <dbReference type="ARBA" id="ARBA00022737"/>
    </source>
</evidence>
<accession>L7LYJ1</accession>
<dbReference type="InterPro" id="IPR036116">
    <property type="entry name" value="FN3_sf"/>
</dbReference>
<evidence type="ECO:0000256" key="2">
    <source>
        <dbReference type="SAM" id="MobiDB-lite"/>
    </source>
</evidence>